<feature type="transmembrane region" description="Helical" evidence="1">
    <location>
        <begin position="222"/>
        <end position="240"/>
    </location>
</feature>
<dbReference type="GO" id="GO:0020015">
    <property type="term" value="C:glycosome"/>
    <property type="evidence" value="ECO:0000314"/>
    <property type="project" value="GeneDB"/>
</dbReference>
<dbReference type="PANTHER" id="PTHR15460">
    <property type="entry name" value="PEROXISOMAL MEMBRANE PROTEIN 4"/>
    <property type="match status" value="1"/>
</dbReference>
<dbReference type="PaxDb" id="5691-EAN76293"/>
<dbReference type="GO" id="GO:0005778">
    <property type="term" value="C:peroxisomal membrane"/>
    <property type="evidence" value="ECO:0000318"/>
    <property type="project" value="GO_Central"/>
</dbReference>
<feature type="transmembrane region" description="Helical" evidence="1">
    <location>
        <begin position="252"/>
        <end position="269"/>
    </location>
</feature>
<dbReference type="RefSeq" id="XP_803460.1">
    <property type="nucleotide sequence ID" value="XM_798367.1"/>
</dbReference>
<keyword evidence="1" id="KW-0472">Membrane</keyword>
<sequence length="307" mass="34540">MRPFPTPRPAAICDLWHLSATGYCFPVTPSCNVHIRYSAWTPFFGLSILFFVSVTVSCVSALVGTGSISTSHSVAKGRPQLRVVMAAEPADRGCGPISAAKKVTLLIDDMIRSGKYKILFDALKSFRNGFVYGARIRAPHALVLNLVWSSAPYSVIARRVFDATRQHALRLGATAFTFSLLRSLMALVEGRQRPWHSVVAGFIIGCLYWGEQGAVTVQMSMYILSRILSALFFILMERLAVTTSVHPPPWAFRLYSGVLWMFVMPLFLYHREALQPTMRTSMQYIYEDCTRYSNWYNLLCFNSDTSF</sequence>
<dbReference type="eggNOG" id="ENOG502RXMH">
    <property type="taxonomic scope" value="Eukaryota"/>
</dbReference>
<dbReference type="EMBL" id="CM000207">
    <property type="protein sequence ID" value="EAN76293.1"/>
    <property type="molecule type" value="Genomic_DNA"/>
</dbReference>
<keyword evidence="3" id="KW-1185">Reference proteome</keyword>
<gene>
    <name evidence="2" type="ORF">Tb09.160.0620</name>
</gene>
<keyword evidence="1" id="KW-1133">Transmembrane helix</keyword>
<proteinExistence type="predicted"/>
<evidence type="ECO:0000313" key="3">
    <source>
        <dbReference type="Proteomes" id="UP000008524"/>
    </source>
</evidence>
<dbReference type="Proteomes" id="UP000008524">
    <property type="component" value="Chromosome 9"/>
</dbReference>
<keyword evidence="1" id="KW-0812">Transmembrane</keyword>
<dbReference type="GO" id="GO:0031981">
    <property type="term" value="C:nuclear lumen"/>
    <property type="evidence" value="ECO:0006056"/>
    <property type="project" value="Others"/>
</dbReference>
<dbReference type="InParanoid" id="Q38FX7"/>
<dbReference type="KEGG" id="tbr:Tb09.160.0620"/>
<reference evidence="2 3" key="2">
    <citation type="journal article" date="2005" name="Science">
        <title>The genome of the African trypanosome Trypanosoma brucei.</title>
        <authorList>
            <person name="Berriman M."/>
            <person name="Ghedin E."/>
            <person name="Hertz-Fowler C."/>
            <person name="Blandin G."/>
            <person name="Renauld H."/>
            <person name="Bartholomeu D.C."/>
            <person name="Lennard N.J."/>
            <person name="Caler E."/>
            <person name="Hamlin N.E."/>
            <person name="Haas B."/>
            <person name="Bohme U."/>
            <person name="Hannick L."/>
            <person name="Aslett M.A."/>
            <person name="Shallom J."/>
            <person name="Marcello L."/>
            <person name="Hou L."/>
            <person name="Wickstead B."/>
            <person name="Alsmark U.C."/>
            <person name="Arrowsmith C."/>
            <person name="Atkin R.J."/>
            <person name="Barron A.J."/>
            <person name="Bringaud F."/>
            <person name="Brooks K."/>
            <person name="Carrington M."/>
            <person name="Cherevach I."/>
            <person name="Chillingworth T.J."/>
            <person name="Churcher C."/>
            <person name="Clark L.N."/>
            <person name="Corton C.H."/>
            <person name="Cronin A."/>
            <person name="Davies R.M."/>
            <person name="Doggett J."/>
            <person name="Djikeng A."/>
            <person name="Feldblyum T."/>
            <person name="Field M.C."/>
            <person name="Fraser A."/>
            <person name="Goodhead I."/>
            <person name="Hance Z."/>
            <person name="Harper D."/>
            <person name="Harris B.R."/>
            <person name="Hauser H."/>
            <person name="Hostetler J."/>
            <person name="Ivens A."/>
            <person name="Jagels K."/>
            <person name="Johnson D."/>
            <person name="Johnson J."/>
            <person name="Jones K."/>
            <person name="Kerhornou A.X."/>
            <person name="Koo H."/>
            <person name="Larke N."/>
            <person name="Landfear S."/>
            <person name="Larkin C."/>
            <person name="Leech V."/>
            <person name="Line A."/>
            <person name="Lord A."/>
            <person name="Macleod A."/>
            <person name="Mooney P.J."/>
            <person name="Moule S."/>
            <person name="Martin D.M."/>
            <person name="Morgan G.W."/>
            <person name="Mungall K."/>
            <person name="Norbertczak H."/>
            <person name="Ormond D."/>
            <person name="Pai G."/>
            <person name="Peacock C.S."/>
            <person name="Peterson J."/>
            <person name="Quail M.A."/>
            <person name="Rabbinowitsch E."/>
            <person name="Rajandream M.A."/>
            <person name="Reitter C."/>
            <person name="Salzberg S.L."/>
            <person name="Sanders M."/>
            <person name="Schobel S."/>
            <person name="Sharp S."/>
            <person name="Simmonds M."/>
            <person name="Simpson A.J."/>
            <person name="Tallon L."/>
            <person name="Turner C.M."/>
            <person name="Tait A."/>
            <person name="Tivey A.R."/>
            <person name="Van Aken S."/>
            <person name="Walker D."/>
            <person name="Wanless D."/>
            <person name="Wang S."/>
            <person name="White B."/>
            <person name="White O."/>
            <person name="Whitehead S."/>
            <person name="Woodward J."/>
            <person name="Wortman J."/>
            <person name="Adams M.D."/>
            <person name="Embley T.M."/>
            <person name="Gull K."/>
            <person name="Ullu E."/>
            <person name="Barry J.D."/>
            <person name="Fairlamb A.H."/>
            <person name="Opperdoes F."/>
            <person name="Barrell B.G."/>
            <person name="Donelson J.E."/>
            <person name="Hall N."/>
            <person name="Fraser C.M."/>
            <person name="Melville S.E."/>
            <person name="El-Sayed N.M."/>
        </authorList>
    </citation>
    <scope>NUCLEOTIDE SEQUENCE [LARGE SCALE GENOMIC DNA]</scope>
    <source>
        <strain evidence="2 3">927/4 GUTat10.1</strain>
    </source>
</reference>
<protein>
    <submittedName>
        <fullName evidence="2">Peroxisomal membrane protein 4, putative</fullName>
    </submittedName>
</protein>
<organism evidence="2 3">
    <name type="scientific">Trypanosoma brucei brucei (strain 927/4 GUTat10.1)</name>
    <dbReference type="NCBI Taxonomy" id="185431"/>
    <lineage>
        <taxon>Eukaryota</taxon>
        <taxon>Discoba</taxon>
        <taxon>Euglenozoa</taxon>
        <taxon>Kinetoplastea</taxon>
        <taxon>Metakinetoplastina</taxon>
        <taxon>Trypanosomatida</taxon>
        <taxon>Trypanosomatidae</taxon>
        <taxon>Trypanosoma</taxon>
    </lineage>
</organism>
<feature type="transmembrane region" description="Helical" evidence="1">
    <location>
        <begin position="43"/>
        <end position="63"/>
    </location>
</feature>
<name>Q38FX7_TRYB2</name>
<dbReference type="OrthoDB" id="39659at2759"/>
<dbReference type="PANTHER" id="PTHR15460:SF3">
    <property type="entry name" value="PEROXISOMAL MEMBRANE PROTEIN 4"/>
    <property type="match status" value="1"/>
</dbReference>
<reference evidence="2 3" key="1">
    <citation type="journal article" date="2005" name="Science">
        <title>Comparative genomics of trypanosomatid parasitic protozoa.</title>
        <authorList>
            <person name="El-Sayed N.M."/>
            <person name="Myler P.J."/>
            <person name="Blandin G."/>
            <person name="Berriman M."/>
            <person name="Crabtree J."/>
            <person name="Aggarwal G."/>
            <person name="Caler E."/>
            <person name="Renauld H."/>
            <person name="Worthey E.A."/>
            <person name="Hertz-Fowler C."/>
            <person name="Ghedin E."/>
            <person name="Peacock C."/>
            <person name="Bartholomeu D.C."/>
            <person name="Haas B.J."/>
            <person name="Tran A.N."/>
            <person name="Wortman J.R."/>
            <person name="Alsmark U.C."/>
            <person name="Angiuoli S."/>
            <person name="Anupama A."/>
            <person name="Badger J."/>
            <person name="Bringaud F."/>
            <person name="Cadag E."/>
            <person name="Carlton J.M."/>
            <person name="Cerqueira G.C."/>
            <person name="Creasy T."/>
            <person name="Delcher A.L."/>
            <person name="Djikeng A."/>
            <person name="Embley T.M."/>
            <person name="Hauser C."/>
            <person name="Ivens A.C."/>
            <person name="Kummerfeld S.K."/>
            <person name="Pereira-Leal J.B."/>
            <person name="Nilsson D."/>
            <person name="Peterson J."/>
            <person name="Salzberg S.L."/>
            <person name="Shallom J."/>
            <person name="Silva J.C."/>
            <person name="Sundaram J."/>
            <person name="Westenberger S."/>
            <person name="White O."/>
            <person name="Melville S.E."/>
            <person name="Donelson J.E."/>
            <person name="Andersson B."/>
            <person name="Stuart K.D."/>
            <person name="Hall N."/>
        </authorList>
    </citation>
    <scope>NUCLEOTIDE SEQUENCE [LARGE SCALE GENOMIC DNA]</scope>
    <source>
        <strain evidence="2 3">927/4 GUTat10.1</strain>
    </source>
</reference>
<accession>Q38FX7</accession>
<dbReference type="STRING" id="185431.Q38FX7"/>
<dbReference type="AlphaFoldDB" id="Q38FX7"/>
<dbReference type="Pfam" id="PF02466">
    <property type="entry name" value="Tim17"/>
    <property type="match status" value="1"/>
</dbReference>
<dbReference type="GO" id="GO:0005737">
    <property type="term" value="C:cytoplasm"/>
    <property type="evidence" value="ECO:0006056"/>
    <property type="project" value="Others"/>
</dbReference>
<dbReference type="GeneID" id="3659878"/>
<evidence type="ECO:0000256" key="1">
    <source>
        <dbReference type="SAM" id="Phobius"/>
    </source>
</evidence>
<dbReference type="InterPro" id="IPR019531">
    <property type="entry name" value="Pmp4"/>
</dbReference>
<evidence type="ECO:0000313" key="2">
    <source>
        <dbReference type="EMBL" id="EAN76293.1"/>
    </source>
</evidence>